<keyword evidence="1" id="KW-0472">Membrane</keyword>
<protein>
    <submittedName>
        <fullName evidence="2">Uncharacterized protein</fullName>
    </submittedName>
</protein>
<dbReference type="EMBL" id="JAKEVY010000001">
    <property type="protein sequence ID" value="MCF1713314.1"/>
    <property type="molecule type" value="Genomic_DNA"/>
</dbReference>
<name>A0ABS9BDY9_9BACT</name>
<keyword evidence="1" id="KW-1133">Transmembrane helix</keyword>
<organism evidence="2 3">
    <name type="scientific">Flavihumibacter fluminis</name>
    <dbReference type="NCBI Taxonomy" id="2909236"/>
    <lineage>
        <taxon>Bacteria</taxon>
        <taxon>Pseudomonadati</taxon>
        <taxon>Bacteroidota</taxon>
        <taxon>Chitinophagia</taxon>
        <taxon>Chitinophagales</taxon>
        <taxon>Chitinophagaceae</taxon>
        <taxon>Flavihumibacter</taxon>
    </lineage>
</organism>
<gene>
    <name evidence="2" type="ORF">L0U88_01570</name>
</gene>
<dbReference type="RefSeq" id="WP_234863848.1">
    <property type="nucleotide sequence ID" value="NZ_JAKEVY010000001.1"/>
</dbReference>
<reference evidence="2 3" key="1">
    <citation type="submission" date="2022-01" db="EMBL/GenBank/DDBJ databases">
        <title>Flavihumibacter sp. nov., isolated from sediment of a river.</title>
        <authorList>
            <person name="Liu H."/>
        </authorList>
    </citation>
    <scope>NUCLEOTIDE SEQUENCE [LARGE SCALE GENOMIC DNA]</scope>
    <source>
        <strain evidence="2 3">RY-1</strain>
    </source>
</reference>
<accession>A0ABS9BDY9</accession>
<dbReference type="Proteomes" id="UP001200145">
    <property type="component" value="Unassembled WGS sequence"/>
</dbReference>
<evidence type="ECO:0000313" key="2">
    <source>
        <dbReference type="EMBL" id="MCF1713314.1"/>
    </source>
</evidence>
<proteinExistence type="predicted"/>
<comment type="caution">
    <text evidence="2">The sequence shown here is derived from an EMBL/GenBank/DDBJ whole genome shotgun (WGS) entry which is preliminary data.</text>
</comment>
<evidence type="ECO:0000256" key="1">
    <source>
        <dbReference type="SAM" id="Phobius"/>
    </source>
</evidence>
<keyword evidence="1" id="KW-0812">Transmembrane</keyword>
<sequence length="110" mass="12015">MGIITTIIIVGIIIYVLTLVPALKDSNNTPSIEAEERENAMRKIENYKKEKSTYRSICYNCINGEASCSYCKGTGQRGDGPKTVSNSCVVCYGSGMVRCKACDGTGWMKI</sequence>
<evidence type="ECO:0000313" key="3">
    <source>
        <dbReference type="Proteomes" id="UP001200145"/>
    </source>
</evidence>
<feature type="transmembrane region" description="Helical" evidence="1">
    <location>
        <begin position="6"/>
        <end position="23"/>
    </location>
</feature>
<keyword evidence="3" id="KW-1185">Reference proteome</keyword>